<dbReference type="RefSeq" id="WP_379929136.1">
    <property type="nucleotide sequence ID" value="NZ_JBHUMM010000014.1"/>
</dbReference>
<dbReference type="Pfam" id="PF00550">
    <property type="entry name" value="PP-binding"/>
    <property type="match status" value="2"/>
</dbReference>
<dbReference type="NCBIfam" id="TIGR01733">
    <property type="entry name" value="AA-adenyl-dom"/>
    <property type="match status" value="2"/>
</dbReference>
<evidence type="ECO:0000256" key="8">
    <source>
        <dbReference type="SAM" id="MobiDB-lite"/>
    </source>
</evidence>
<evidence type="ECO:0000256" key="4">
    <source>
        <dbReference type="ARBA" id="ARBA00022553"/>
    </source>
</evidence>
<protein>
    <submittedName>
        <fullName evidence="10">Amino acid adenylation domain-containing protein</fullName>
    </submittedName>
</protein>
<dbReference type="Pfam" id="PF00668">
    <property type="entry name" value="Condensation"/>
    <property type="match status" value="2"/>
</dbReference>
<dbReference type="PANTHER" id="PTHR45527:SF1">
    <property type="entry name" value="FATTY ACID SYNTHASE"/>
    <property type="match status" value="1"/>
</dbReference>
<dbReference type="InterPro" id="IPR020845">
    <property type="entry name" value="AMP-binding_CS"/>
</dbReference>
<name>A0ABW5RAA3_9BACL</name>
<feature type="domain" description="Carrier" evidence="9">
    <location>
        <begin position="971"/>
        <end position="1046"/>
    </location>
</feature>
<dbReference type="Gene3D" id="3.40.50.980">
    <property type="match status" value="4"/>
</dbReference>
<dbReference type="NCBIfam" id="NF003417">
    <property type="entry name" value="PRK04813.1"/>
    <property type="match status" value="2"/>
</dbReference>
<evidence type="ECO:0000313" key="10">
    <source>
        <dbReference type="EMBL" id="MFD2671661.1"/>
    </source>
</evidence>
<dbReference type="CDD" id="cd19531">
    <property type="entry name" value="LCL_NRPS-like"/>
    <property type="match status" value="1"/>
</dbReference>
<dbReference type="InterPro" id="IPR045851">
    <property type="entry name" value="AMP-bd_C_sf"/>
</dbReference>
<dbReference type="EMBL" id="JBHUMM010000014">
    <property type="protein sequence ID" value="MFD2671661.1"/>
    <property type="molecule type" value="Genomic_DNA"/>
</dbReference>
<dbReference type="InterPro" id="IPR000873">
    <property type="entry name" value="AMP-dep_synth/lig_dom"/>
</dbReference>
<dbReference type="InterPro" id="IPR020806">
    <property type="entry name" value="PKS_PP-bd"/>
</dbReference>
<keyword evidence="7" id="KW-0511">Multifunctional enzyme</keyword>
<evidence type="ECO:0000256" key="3">
    <source>
        <dbReference type="ARBA" id="ARBA00022450"/>
    </source>
</evidence>
<dbReference type="SUPFAM" id="SSF47336">
    <property type="entry name" value="ACP-like"/>
    <property type="match status" value="2"/>
</dbReference>
<comment type="similarity">
    <text evidence="2">Belongs to the ATP-dependent AMP-binding enzyme family.</text>
</comment>
<dbReference type="InterPro" id="IPR036736">
    <property type="entry name" value="ACP-like_sf"/>
</dbReference>
<proteinExistence type="inferred from homology"/>
<dbReference type="Pfam" id="PF00501">
    <property type="entry name" value="AMP-binding"/>
    <property type="match status" value="2"/>
</dbReference>
<dbReference type="SUPFAM" id="SSF52777">
    <property type="entry name" value="CoA-dependent acyltransferases"/>
    <property type="match status" value="5"/>
</dbReference>
<sequence length="2308" mass="261321">MGSKLKIARQNVEDILSLTAMQAGILFQHLRDPDSRAYFEQLRFTLKGKLHMDAFLQAWKGVQQQNEMLRTVFRWEAMDKPVQIVLKEHDIPVHLDEASSRDAASIRQELDEWAEQDRRDMIDIRVAPLRIKVCRVDTETTEVLLSHHHILYDGWSNGILLREWMQAYRLLLEGEQPEPKVKNKLKAYLNWCEQQHKEDQQSYWQHYLQQFQTKSRLPLDRMDRSELTGDGLVRRTISASLMEQAERFVQTCAITKATLFYTVWGILLQRYSQQDDVLFGTTVSGRPSELPGVAEMVGLFINTLPFRLKSQKGESLRELLTRIHTEQTRRTRYSHTPLVEIAACSELDTGGELFDSMMVIENYPLDRMLSDVSQSAYMEHYSMTEQTHYDLTLALHLYDQAELQVHYSSKFERETIERMIGHYLYVLAEIIDHPNRTLEELEMIPPSEQRLMLDAFQPSANERTEEVCVQVCFEQQVARTPEHAAVILDDQTCTYHELNQRANQLAHALRRQGVAKNTIVAVMMARSMEMVVAALGIWKAGGVYLPIDPGYPAARKRDMLTDSRSTHVLVTSAAHAENLDQQAERIVMEVKAQIDAEHSVSNPVPVHTAADLAYIIYTSGSTGKPKGVMLKHRALVCHVRHFQSAFHLSPADRVLQFASCSFDASVSEIGMSLLTGAALCIPDMNTIQEPRHMISFMNRHQVSIATLPPPYVRELPLAELTTLRQLITAGSAIDKQLAAACATFTHWTNAYGPTEDTICTTMWHGDREQLDQYDSVPIGKPIRLHEVYILNPHLKLQPIGVAGELCIGGDGLAEGYLHRADLTAQKFIDNPYRPGTRLYRTGDLAKWLPDGNLAYMGRIDDQVKIRGYRIEPGEIMQAILGHAYVQEAAVTAKKDGDESPVLCAYYVQSASSPKALQPAELLAYLKQQLPDHLIPSHVIRMEALPLTRNGKVDTRSLPEPSAALRTPAYTPPSSEFELEMTVIWSQVLGVEQVGIDDHFFELGGHSLKAMSLVARLQKKLQLVVPIQAVFAAPTIRQLVAWMNEKGAGNSDENDELPYVRERELVPVSFAQKRMYILSEMEDSQVAYNMPGCLHMKGPLDLTRLQQAFDSLVERHEVLRTSFHMVEGQLMQRIHRARSIPIAVKDGTMAQLQALQDAFIQPFDLHVAPLFRVEVVRLGAEEHLCMFDMHHMISDGVSMNRMMEELSMLYEGNELASQRIGYLDYACWQLEQMESEAMRRQEDYWLQTMSGELPVLDLPLDYPRPLVRSFEGEEMTFSLEASWTARIHALAARTGTTLFMVLTAMYEIWLSKYSGQEEIVIGTPVAGRTQADTETLLGLFVNTLALRAFPRGNKSFLQFLQEVKTSTLDAYANQTYPFELLCDKLELRRDRSRNPMFDTMFALQNMEKKELRFGEAILTRLPVNKNTAKFDLLLEAIETDGRLDFRLEYATSLFKRETISRMIDQFLALLKQLIQQPAITLAQFELITPGERDQVLVAGKGSRQEIDETLTLHAAFEQQVKQFPSRLAVQAEDAALTYLELDEHANAVAYQLRSNGATPGKTVALLAERSAEMITGILGILKAGCAYLPIHPYDPADRIAYLLADSQADILLAQAHLHPQLRHSALRVNMPDKKTREKKPGVVGSRESGKVNGHTPAYVIYTSGSTGKPKGVRLQHRNVLNLIKGLQQVVYARYDKPLRIALVSPYHFDASVKTIFGALLQGHSLYVTNEEARLNGRELLSFYQTHDMDLSDGTPIHLQLILDAWKKQQGTMPVRHFLIGGDALPVELVKACIHQAGTQAPVITNVYGPTEACVDSSWFEVPTDPDELEALAERRTVPIGKPLPNYDVFILNRDQQLQPPGVPGELYIGGLGLAEGYLHQPELTESAFVAHPFVEGEKLYRTGDLASWLPDGNLAYIGRVDHQIKLNGYRIEPGEVEAVLLRHSAVREAVVMVSSDPTGECRLSAYVVPTDSTCTRAKLREHVRKLLPRYMLPAVYFLLDELPLLPSGKVDRLALSRLSNREEEDDAGAEQPRNEWEQWMQEIWRQVLGLKEVGIHRNFFDLGGNSMKLIQVHARMQDRMGDRVKVTDLFAHPTIAALSEELMGREQRRKLPRRPIVLTEAYVLPSARAREMVVYESRFDQATFARMQTAAAQLSIDVVDIWLSGLFYVLQNLSGTTDLVLETMLNVENGVLPLSLGEAEIGNLAQYLTRIHERRKQLEPETAYRRSEWMSGLRSPDKLEMLPIAYDRNLITSDVRLLDVYDIAFEWAQTDQGCEIRCEFDGGRLRKEAVRTLFEQAGKVMMAVCMQKN</sequence>
<evidence type="ECO:0000256" key="1">
    <source>
        <dbReference type="ARBA" id="ARBA00001957"/>
    </source>
</evidence>
<gene>
    <name evidence="10" type="ORF">ACFSUC_08590</name>
</gene>
<dbReference type="InterPro" id="IPR025110">
    <property type="entry name" value="AMP-bd_C"/>
</dbReference>
<accession>A0ABW5RAA3</accession>
<organism evidence="10 11">
    <name type="scientific">Marinicrinis sediminis</name>
    <dbReference type="NCBI Taxonomy" id="1652465"/>
    <lineage>
        <taxon>Bacteria</taxon>
        <taxon>Bacillati</taxon>
        <taxon>Bacillota</taxon>
        <taxon>Bacilli</taxon>
        <taxon>Bacillales</taxon>
        <taxon>Paenibacillaceae</taxon>
    </lineage>
</organism>
<dbReference type="Gene3D" id="3.30.559.10">
    <property type="entry name" value="Chloramphenicol acetyltransferase-like domain"/>
    <property type="match status" value="2"/>
</dbReference>
<dbReference type="CDD" id="cd05930">
    <property type="entry name" value="A_NRPS"/>
    <property type="match status" value="2"/>
</dbReference>
<dbReference type="Gene3D" id="3.30.559.30">
    <property type="entry name" value="Nonribosomal peptide synthetase, condensation domain"/>
    <property type="match status" value="3"/>
</dbReference>
<reference evidence="11" key="1">
    <citation type="journal article" date="2019" name="Int. J. Syst. Evol. Microbiol.">
        <title>The Global Catalogue of Microorganisms (GCM) 10K type strain sequencing project: providing services to taxonomists for standard genome sequencing and annotation.</title>
        <authorList>
            <consortium name="The Broad Institute Genomics Platform"/>
            <consortium name="The Broad Institute Genome Sequencing Center for Infectious Disease"/>
            <person name="Wu L."/>
            <person name="Ma J."/>
        </authorList>
    </citation>
    <scope>NUCLEOTIDE SEQUENCE [LARGE SCALE GENOMIC DNA]</scope>
    <source>
        <strain evidence="11">KCTC 33676</strain>
    </source>
</reference>
<dbReference type="PANTHER" id="PTHR45527">
    <property type="entry name" value="NONRIBOSOMAL PEPTIDE SYNTHETASE"/>
    <property type="match status" value="1"/>
</dbReference>
<comment type="caution">
    <text evidence="10">The sequence shown here is derived from an EMBL/GenBank/DDBJ whole genome shotgun (WGS) entry which is preliminary data.</text>
</comment>
<keyword evidence="5" id="KW-0677">Repeat</keyword>
<evidence type="ECO:0000259" key="9">
    <source>
        <dbReference type="PROSITE" id="PS50075"/>
    </source>
</evidence>
<evidence type="ECO:0000313" key="11">
    <source>
        <dbReference type="Proteomes" id="UP001597497"/>
    </source>
</evidence>
<dbReference type="PROSITE" id="PS50075">
    <property type="entry name" value="CARRIER"/>
    <property type="match status" value="2"/>
</dbReference>
<dbReference type="SMART" id="SM00823">
    <property type="entry name" value="PKS_PP"/>
    <property type="match status" value="2"/>
</dbReference>
<dbReference type="Gene3D" id="2.30.38.10">
    <property type="entry name" value="Luciferase, Domain 3"/>
    <property type="match status" value="2"/>
</dbReference>
<keyword evidence="3" id="KW-0596">Phosphopantetheine</keyword>
<dbReference type="Proteomes" id="UP001597497">
    <property type="component" value="Unassembled WGS sequence"/>
</dbReference>
<feature type="domain" description="Carrier" evidence="9">
    <location>
        <begin position="2030"/>
        <end position="2105"/>
    </location>
</feature>
<dbReference type="Gene3D" id="1.10.1200.10">
    <property type="entry name" value="ACP-like"/>
    <property type="match status" value="1"/>
</dbReference>
<dbReference type="InterPro" id="IPR029058">
    <property type="entry name" value="AB_hydrolase_fold"/>
</dbReference>
<dbReference type="InterPro" id="IPR010071">
    <property type="entry name" value="AA_adenyl_dom"/>
</dbReference>
<evidence type="ECO:0000256" key="7">
    <source>
        <dbReference type="ARBA" id="ARBA00023268"/>
    </source>
</evidence>
<dbReference type="Gene3D" id="3.30.300.30">
    <property type="match status" value="2"/>
</dbReference>
<keyword evidence="11" id="KW-1185">Reference proteome</keyword>
<dbReference type="InterPro" id="IPR023213">
    <property type="entry name" value="CAT-like_dom_sf"/>
</dbReference>
<dbReference type="InterPro" id="IPR001242">
    <property type="entry name" value="Condensation_dom"/>
</dbReference>
<keyword evidence="4" id="KW-0597">Phosphoprotein</keyword>
<dbReference type="InterPro" id="IPR009081">
    <property type="entry name" value="PP-bd_ACP"/>
</dbReference>
<keyword evidence="6" id="KW-0045">Antibiotic biosynthesis</keyword>
<dbReference type="SUPFAM" id="SSF56801">
    <property type="entry name" value="Acetyl-CoA synthetase-like"/>
    <property type="match status" value="2"/>
</dbReference>
<evidence type="ECO:0000256" key="6">
    <source>
        <dbReference type="ARBA" id="ARBA00023194"/>
    </source>
</evidence>
<comment type="cofactor">
    <cofactor evidence="1">
        <name>pantetheine 4'-phosphate</name>
        <dbReference type="ChEBI" id="CHEBI:47942"/>
    </cofactor>
</comment>
<dbReference type="Pfam" id="PF13193">
    <property type="entry name" value="AMP-binding_C"/>
    <property type="match status" value="2"/>
</dbReference>
<evidence type="ECO:0000256" key="5">
    <source>
        <dbReference type="ARBA" id="ARBA00022737"/>
    </source>
</evidence>
<dbReference type="Gene3D" id="3.40.50.1820">
    <property type="entry name" value="alpha/beta hydrolase"/>
    <property type="match status" value="1"/>
</dbReference>
<feature type="region of interest" description="Disordered" evidence="8">
    <location>
        <begin position="951"/>
        <end position="970"/>
    </location>
</feature>
<dbReference type="PROSITE" id="PS00455">
    <property type="entry name" value="AMP_BINDING"/>
    <property type="match status" value="2"/>
</dbReference>
<evidence type="ECO:0000256" key="2">
    <source>
        <dbReference type="ARBA" id="ARBA00006432"/>
    </source>
</evidence>